<dbReference type="InterPro" id="IPR036514">
    <property type="entry name" value="SGNH_hydro_sf"/>
</dbReference>
<dbReference type="PANTHER" id="PTHR30383:SF32">
    <property type="entry name" value="SGNH-HYDROLASE"/>
    <property type="match status" value="1"/>
</dbReference>
<keyword evidence="4" id="KW-1185">Reference proteome</keyword>
<proteinExistence type="predicted"/>
<comment type="caution">
    <text evidence="3">The sequence shown here is derived from an EMBL/GenBank/DDBJ whole genome shotgun (WGS) entry which is preliminary data.</text>
</comment>
<organism evidence="3 4">
    <name type="scientific">Rhodopirellula bahusiensis</name>
    <dbReference type="NCBI Taxonomy" id="2014065"/>
    <lineage>
        <taxon>Bacteria</taxon>
        <taxon>Pseudomonadati</taxon>
        <taxon>Planctomycetota</taxon>
        <taxon>Planctomycetia</taxon>
        <taxon>Pirellulales</taxon>
        <taxon>Pirellulaceae</taxon>
        <taxon>Rhodopirellula</taxon>
    </lineage>
</organism>
<feature type="chain" id="PRO_5013874768" evidence="1">
    <location>
        <begin position="32"/>
        <end position="260"/>
    </location>
</feature>
<dbReference type="OrthoDB" id="2513075at2"/>
<accession>A0A2G1WBQ9</accession>
<dbReference type="SUPFAM" id="SSF52266">
    <property type="entry name" value="SGNH hydrolase"/>
    <property type="match status" value="1"/>
</dbReference>
<dbReference type="RefSeq" id="WP_099259346.1">
    <property type="nucleotide sequence ID" value="NZ_NIZW01000002.1"/>
</dbReference>
<dbReference type="InterPro" id="IPR051532">
    <property type="entry name" value="Ester_Hydrolysis_Enzymes"/>
</dbReference>
<keyword evidence="1" id="KW-0732">Signal</keyword>
<reference evidence="3 4" key="1">
    <citation type="submission" date="2017-06" db="EMBL/GenBank/DDBJ databases">
        <title>Description of Rhodopirellula bahusiensis sp. nov.</title>
        <authorList>
            <person name="Kizina J."/>
            <person name="Harder J."/>
        </authorList>
    </citation>
    <scope>NUCLEOTIDE SEQUENCE [LARGE SCALE GENOMIC DNA]</scope>
    <source>
        <strain evidence="3 4">SWK21</strain>
    </source>
</reference>
<dbReference type="AlphaFoldDB" id="A0A2G1WBQ9"/>
<evidence type="ECO:0000256" key="1">
    <source>
        <dbReference type="SAM" id="SignalP"/>
    </source>
</evidence>
<gene>
    <name evidence="3" type="ORF">CEE69_03370</name>
</gene>
<feature type="signal peptide" evidence="1">
    <location>
        <begin position="1"/>
        <end position="31"/>
    </location>
</feature>
<evidence type="ECO:0000313" key="3">
    <source>
        <dbReference type="EMBL" id="PHQ36446.1"/>
    </source>
</evidence>
<dbReference type="GeneID" id="90607303"/>
<dbReference type="PANTHER" id="PTHR30383">
    <property type="entry name" value="THIOESTERASE 1/PROTEASE 1/LYSOPHOSPHOLIPASE L1"/>
    <property type="match status" value="1"/>
</dbReference>
<feature type="domain" description="SGNH hydrolase-type esterase" evidence="2">
    <location>
        <begin position="87"/>
        <end position="245"/>
    </location>
</feature>
<dbReference type="Gene3D" id="3.40.50.1110">
    <property type="entry name" value="SGNH hydrolase"/>
    <property type="match status" value="1"/>
</dbReference>
<sequence length="260" mass="29023">MNQLRPLRLLLLCALLGSQAALLCLGMPATAQDSSATVEKQFLIPETDDSMAGKGPVRRYDWMKQVWQRRRSTFDSRKQQDQNAIVFLGDSITQGWGDDFRGAFANRKVANRGISGDTTRGMLYRLQEDVLDLDPKAVVMLMGTNDLEEHATPKVIASNVQLIIKDLQSSDSEMPIVLCLVMPSSETKSRPAAKIKRLNELLTEIASEHETVHLVDTWTPFANESGDATVEEFPDLLHPNDAGYKKWKAALEPKLSELKL</sequence>
<dbReference type="Pfam" id="PF13472">
    <property type="entry name" value="Lipase_GDSL_2"/>
    <property type="match status" value="1"/>
</dbReference>
<dbReference type="Proteomes" id="UP000225740">
    <property type="component" value="Unassembled WGS sequence"/>
</dbReference>
<protein>
    <submittedName>
        <fullName evidence="3">Acetylhydrolase</fullName>
    </submittedName>
</protein>
<evidence type="ECO:0000313" key="4">
    <source>
        <dbReference type="Proteomes" id="UP000225740"/>
    </source>
</evidence>
<dbReference type="CDD" id="cd01828">
    <property type="entry name" value="sialate_O-acetylesterase_like2"/>
    <property type="match status" value="1"/>
</dbReference>
<dbReference type="GO" id="GO:0004622">
    <property type="term" value="F:phosphatidylcholine lysophospholipase activity"/>
    <property type="evidence" value="ECO:0007669"/>
    <property type="project" value="TreeGrafter"/>
</dbReference>
<name>A0A2G1WBQ9_9BACT</name>
<dbReference type="EMBL" id="NIZW01000002">
    <property type="protein sequence ID" value="PHQ36446.1"/>
    <property type="molecule type" value="Genomic_DNA"/>
</dbReference>
<keyword evidence="3" id="KW-0378">Hydrolase</keyword>
<evidence type="ECO:0000259" key="2">
    <source>
        <dbReference type="Pfam" id="PF13472"/>
    </source>
</evidence>
<dbReference type="InterPro" id="IPR013830">
    <property type="entry name" value="SGNH_hydro"/>
</dbReference>